<sequence>MADEPMLSLFDTDSTSFLDELADVGDPLGSLPVSMSGSNPGMMQGGMGSMSGMYPPQISNGQYGQSTPPQQQPQQTMNPFDSGYSQYDSMRMRQMSGGNPGMPQVPGQTPGVPGQTPAGMMSPNAQQQYGSPPPGSPRVQRGPGQYPGYPSMANGPRMPHPQAQQHMSPAGMGMWNQGQQGAGEGRPPYMTSQQSQQQQASYTQMPSYLSQQQQQHDYAMATANQPTPQQQQRLSHFPEQASPNNQGNSGYMQPMSSSGLGSPPAGSRLSHMGPMGGQGSMPPGMNHMPGNDEQSQYARCNGKDVFRGKSDEAPWLPW</sequence>
<dbReference type="GeneID" id="106162210"/>
<dbReference type="RefSeq" id="XP_013394845.1">
    <property type="nucleotide sequence ID" value="XM_013539391.1"/>
</dbReference>
<evidence type="ECO:0000256" key="1">
    <source>
        <dbReference type="SAM" id="MobiDB-lite"/>
    </source>
</evidence>
<protein>
    <submittedName>
        <fullName evidence="3">Calcium-binding protein P-like</fullName>
    </submittedName>
</protein>
<feature type="compositionally biased region" description="Low complexity" evidence="1">
    <location>
        <begin position="101"/>
        <end position="117"/>
    </location>
</feature>
<accession>A0A1S3I9A6</accession>
<dbReference type="InParanoid" id="A0A1S3I9A6"/>
<feature type="compositionally biased region" description="Low complexity" evidence="1">
    <location>
        <begin position="188"/>
        <end position="232"/>
    </location>
</feature>
<reference evidence="3" key="1">
    <citation type="submission" date="2025-08" db="UniProtKB">
        <authorList>
            <consortium name="RefSeq"/>
        </authorList>
    </citation>
    <scope>IDENTIFICATION</scope>
    <source>
        <tissue evidence="3">Gonads</tissue>
    </source>
</reference>
<dbReference type="AlphaFoldDB" id="A0A1S3I9A6"/>
<feature type="region of interest" description="Disordered" evidence="1">
    <location>
        <begin position="45"/>
        <end position="80"/>
    </location>
</feature>
<name>A0A1S3I9A6_LINAN</name>
<evidence type="ECO:0000313" key="3">
    <source>
        <dbReference type="RefSeq" id="XP_013394845.1"/>
    </source>
</evidence>
<dbReference type="KEGG" id="lak:106162210"/>
<keyword evidence="2" id="KW-1185">Reference proteome</keyword>
<feature type="compositionally biased region" description="Polar residues" evidence="1">
    <location>
        <begin position="241"/>
        <end position="255"/>
    </location>
</feature>
<dbReference type="Proteomes" id="UP000085678">
    <property type="component" value="Unplaced"/>
</dbReference>
<feature type="compositionally biased region" description="Low complexity" evidence="1">
    <location>
        <begin position="256"/>
        <end position="273"/>
    </location>
</feature>
<feature type="compositionally biased region" description="Polar residues" evidence="1">
    <location>
        <begin position="57"/>
        <end position="67"/>
    </location>
</feature>
<evidence type="ECO:0000313" key="2">
    <source>
        <dbReference type="Proteomes" id="UP000085678"/>
    </source>
</evidence>
<gene>
    <name evidence="3" type="primary">LOC106162210</name>
</gene>
<organism evidence="2 3">
    <name type="scientific">Lingula anatina</name>
    <name type="common">Brachiopod</name>
    <name type="synonym">Lingula unguis</name>
    <dbReference type="NCBI Taxonomy" id="7574"/>
    <lineage>
        <taxon>Eukaryota</taxon>
        <taxon>Metazoa</taxon>
        <taxon>Spiralia</taxon>
        <taxon>Lophotrochozoa</taxon>
        <taxon>Brachiopoda</taxon>
        <taxon>Linguliformea</taxon>
        <taxon>Lingulata</taxon>
        <taxon>Lingulida</taxon>
        <taxon>Linguloidea</taxon>
        <taxon>Lingulidae</taxon>
        <taxon>Lingula</taxon>
    </lineage>
</organism>
<feature type="region of interest" description="Disordered" evidence="1">
    <location>
        <begin position="93"/>
        <end position="296"/>
    </location>
</feature>
<proteinExistence type="predicted"/>